<dbReference type="EMBL" id="QURH01000157">
    <property type="protein sequence ID" value="RFU42119.1"/>
    <property type="molecule type" value="Genomic_DNA"/>
</dbReference>
<keyword evidence="3" id="KW-0804">Transcription</keyword>
<evidence type="ECO:0000313" key="7">
    <source>
        <dbReference type="Proteomes" id="UP000261811"/>
    </source>
</evidence>
<feature type="DNA-binding region" description="H-T-H motif" evidence="4">
    <location>
        <begin position="29"/>
        <end position="48"/>
    </location>
</feature>
<evidence type="ECO:0000256" key="3">
    <source>
        <dbReference type="ARBA" id="ARBA00023163"/>
    </source>
</evidence>
<name>A0A372JQ92_9ACTN</name>
<evidence type="ECO:0000256" key="2">
    <source>
        <dbReference type="ARBA" id="ARBA00023125"/>
    </source>
</evidence>
<dbReference type="InterPro" id="IPR009057">
    <property type="entry name" value="Homeodomain-like_sf"/>
</dbReference>
<dbReference type="InterPro" id="IPR023772">
    <property type="entry name" value="DNA-bd_HTH_TetR-type_CS"/>
</dbReference>
<organism evidence="6 7">
    <name type="scientific">Actinomadura logoneensis</name>
    <dbReference type="NCBI Taxonomy" id="2293572"/>
    <lineage>
        <taxon>Bacteria</taxon>
        <taxon>Bacillati</taxon>
        <taxon>Actinomycetota</taxon>
        <taxon>Actinomycetes</taxon>
        <taxon>Streptosporangiales</taxon>
        <taxon>Thermomonosporaceae</taxon>
        <taxon>Actinomadura</taxon>
    </lineage>
</organism>
<evidence type="ECO:0000256" key="1">
    <source>
        <dbReference type="ARBA" id="ARBA00023015"/>
    </source>
</evidence>
<sequence>MQERARRTRETILRAAAAAFEANGYGATTLQEITRHEDVSKGALYFHFPDKETLAATIVAEYDALWRGLLAELRPRHPRALVLLVEFSWAVGLAFRDNPPARAGIRLLLETRLYESHTRPPHTGWIAETAALLAEAGRQGDLAPGVNTADVARFVVATFTGLQQIVILDGGPADPVGCVTTMWRCLLPGLVPPERLPGLLDLLDTRGSMTGHAAPGHT</sequence>
<dbReference type="InterPro" id="IPR050109">
    <property type="entry name" value="HTH-type_TetR-like_transc_reg"/>
</dbReference>
<dbReference type="InterPro" id="IPR036271">
    <property type="entry name" value="Tet_transcr_reg_TetR-rel_C_sf"/>
</dbReference>
<dbReference type="InterPro" id="IPR047923">
    <property type="entry name" value="ArpA-like"/>
</dbReference>
<feature type="domain" description="HTH tetR-type" evidence="5">
    <location>
        <begin position="6"/>
        <end position="66"/>
    </location>
</feature>
<protein>
    <submittedName>
        <fullName evidence="6">TetR/AcrR family transcriptional regulator</fullName>
    </submittedName>
</protein>
<keyword evidence="7" id="KW-1185">Reference proteome</keyword>
<proteinExistence type="predicted"/>
<dbReference type="PROSITE" id="PS01081">
    <property type="entry name" value="HTH_TETR_1"/>
    <property type="match status" value="1"/>
</dbReference>
<dbReference type="AlphaFoldDB" id="A0A372JQ92"/>
<dbReference type="Gene3D" id="1.10.357.10">
    <property type="entry name" value="Tetracycline Repressor, domain 2"/>
    <property type="match status" value="1"/>
</dbReference>
<gene>
    <name evidence="6" type="ORF">DZF91_08225</name>
</gene>
<dbReference type="GO" id="GO:0003700">
    <property type="term" value="F:DNA-binding transcription factor activity"/>
    <property type="evidence" value="ECO:0007669"/>
    <property type="project" value="TreeGrafter"/>
</dbReference>
<dbReference type="InterPro" id="IPR001647">
    <property type="entry name" value="HTH_TetR"/>
</dbReference>
<keyword evidence="2 4" id="KW-0238">DNA-binding</keyword>
<dbReference type="OrthoDB" id="3237195at2"/>
<dbReference type="SUPFAM" id="SSF48498">
    <property type="entry name" value="Tetracyclin repressor-like, C-terminal domain"/>
    <property type="match status" value="1"/>
</dbReference>
<dbReference type="Proteomes" id="UP000261811">
    <property type="component" value="Unassembled WGS sequence"/>
</dbReference>
<dbReference type="PROSITE" id="PS50977">
    <property type="entry name" value="HTH_TETR_2"/>
    <property type="match status" value="1"/>
</dbReference>
<reference evidence="6 7" key="1">
    <citation type="submission" date="2018-08" db="EMBL/GenBank/DDBJ databases">
        <title>Actinomadura jelena sp. nov., a novel Actinomycete isolated from soil in Chad.</title>
        <authorList>
            <person name="Shi L."/>
        </authorList>
    </citation>
    <scope>NUCLEOTIDE SEQUENCE [LARGE SCALE GENOMIC DNA]</scope>
    <source>
        <strain evidence="6 7">NEAU-G17</strain>
    </source>
</reference>
<evidence type="ECO:0000259" key="5">
    <source>
        <dbReference type="PROSITE" id="PS50977"/>
    </source>
</evidence>
<dbReference type="PANTHER" id="PTHR30055:SF234">
    <property type="entry name" value="HTH-TYPE TRANSCRIPTIONAL REGULATOR BETI"/>
    <property type="match status" value="1"/>
</dbReference>
<dbReference type="Pfam" id="PF00440">
    <property type="entry name" value="TetR_N"/>
    <property type="match status" value="1"/>
</dbReference>
<dbReference type="PANTHER" id="PTHR30055">
    <property type="entry name" value="HTH-TYPE TRANSCRIPTIONAL REGULATOR RUTR"/>
    <property type="match status" value="1"/>
</dbReference>
<dbReference type="SUPFAM" id="SSF46689">
    <property type="entry name" value="Homeodomain-like"/>
    <property type="match status" value="1"/>
</dbReference>
<evidence type="ECO:0000313" key="6">
    <source>
        <dbReference type="EMBL" id="RFU42119.1"/>
    </source>
</evidence>
<accession>A0A372JQ92</accession>
<dbReference type="NCBIfam" id="NF041196">
    <property type="entry name" value="ScbR_bind_reg"/>
    <property type="match status" value="1"/>
</dbReference>
<evidence type="ECO:0000256" key="4">
    <source>
        <dbReference type="PROSITE-ProRule" id="PRU00335"/>
    </source>
</evidence>
<dbReference type="RefSeq" id="WP_117356886.1">
    <property type="nucleotide sequence ID" value="NZ_QURH01000157.1"/>
</dbReference>
<dbReference type="PRINTS" id="PR00455">
    <property type="entry name" value="HTHTETR"/>
</dbReference>
<dbReference type="GO" id="GO:0000976">
    <property type="term" value="F:transcription cis-regulatory region binding"/>
    <property type="evidence" value="ECO:0007669"/>
    <property type="project" value="TreeGrafter"/>
</dbReference>
<keyword evidence="1" id="KW-0805">Transcription regulation</keyword>
<comment type="caution">
    <text evidence="6">The sequence shown here is derived from an EMBL/GenBank/DDBJ whole genome shotgun (WGS) entry which is preliminary data.</text>
</comment>